<dbReference type="Proteomes" id="UP000757540">
    <property type="component" value="Unassembled WGS sequence"/>
</dbReference>
<keyword evidence="2" id="KW-1185">Reference proteome</keyword>
<evidence type="ECO:0000313" key="1">
    <source>
        <dbReference type="EMBL" id="NOV98329.1"/>
    </source>
</evidence>
<sequence length="278" mass="30968">MDARAKRILFRTYWSNGWIDDGDRQTAPEDLAYAKDHGVMFDPVTWTHDESVSRIQRLRDTGLGSVVANGFVASLSSRRLDRRSALASWSMVERLTPHAFQPVVAGEGLDDGGTVTRSDVVCETCRDAPADGQLTARQVDRDIDLNVLSFERLKWGGVRHDDLVYARFDLEQLARTAAHDPTAEDRTLLQRVLAVIEDLDPEATAGGLVRALRPVLPGTVAEHRAFVEILGTARVLRPRGAERPEHLRSDWGAAGQWRGGDRYDVHRVRQLFPGAVQV</sequence>
<comment type="caution">
    <text evidence="1">The sequence shown here is derived from an EMBL/GenBank/DDBJ whole genome shotgun (WGS) entry which is preliminary data.</text>
</comment>
<reference evidence="1 2" key="1">
    <citation type="submission" date="2020-05" db="EMBL/GenBank/DDBJ databases">
        <title>Genomic Encyclopedia of Type Strains, Phase III (KMG-III): the genomes of soil and plant-associated and newly described type strains.</title>
        <authorList>
            <person name="Whitman W."/>
        </authorList>
    </citation>
    <scope>NUCLEOTIDE SEQUENCE [LARGE SCALE GENOMIC DNA]</scope>
    <source>
        <strain evidence="1 2">KCTC 19046</strain>
    </source>
</reference>
<name>A0ABX2A6B5_9MICO</name>
<protein>
    <submittedName>
        <fullName evidence="1">Uncharacterized protein</fullName>
    </submittedName>
</protein>
<dbReference type="EMBL" id="JABEZU010000003">
    <property type="protein sequence ID" value="NOV98329.1"/>
    <property type="molecule type" value="Genomic_DNA"/>
</dbReference>
<organism evidence="1 2">
    <name type="scientific">Isoptericola halotolerans</name>
    <dbReference type="NCBI Taxonomy" id="300560"/>
    <lineage>
        <taxon>Bacteria</taxon>
        <taxon>Bacillati</taxon>
        <taxon>Actinomycetota</taxon>
        <taxon>Actinomycetes</taxon>
        <taxon>Micrococcales</taxon>
        <taxon>Promicromonosporaceae</taxon>
        <taxon>Isoptericola</taxon>
    </lineage>
</organism>
<gene>
    <name evidence="1" type="ORF">HDG69_002914</name>
</gene>
<accession>A0ABX2A6B5</accession>
<dbReference type="RefSeq" id="WP_171784529.1">
    <property type="nucleotide sequence ID" value="NZ_JABEZU010000003.1"/>
</dbReference>
<evidence type="ECO:0000313" key="2">
    <source>
        <dbReference type="Proteomes" id="UP000757540"/>
    </source>
</evidence>
<proteinExistence type="predicted"/>